<evidence type="ECO:0000256" key="1">
    <source>
        <dbReference type="ARBA" id="ARBA00011062"/>
    </source>
</evidence>
<evidence type="ECO:0000256" key="2">
    <source>
        <dbReference type="ARBA" id="ARBA00022723"/>
    </source>
</evidence>
<keyword evidence="3 4" id="KW-0378">Hydrolase</keyword>
<dbReference type="InterPro" id="IPR036523">
    <property type="entry name" value="SurE-like_sf"/>
</dbReference>
<reference evidence="6 7" key="1">
    <citation type="submission" date="2017-04" db="EMBL/GenBank/DDBJ databases">
        <authorList>
            <person name="Varghese N."/>
            <person name="Submissions S."/>
        </authorList>
    </citation>
    <scope>NUCLEOTIDE SEQUENCE [LARGE SCALE GENOMIC DNA]</scope>
    <source>
        <strain evidence="6 7">DSM 9789</strain>
    </source>
</reference>
<dbReference type="RefSeq" id="WP_084272744.1">
    <property type="nucleotide sequence ID" value="NZ_FWYE01000002.1"/>
</dbReference>
<protein>
    <recommendedName>
        <fullName evidence="4">5'-nucleotidase SurE</fullName>
        <ecNumber evidence="4">3.1.3.5</ecNumber>
    </recommendedName>
    <alternativeName>
        <fullName evidence="4">Nucleoside 5'-monophosphate phosphohydrolase</fullName>
    </alternativeName>
</protein>
<name>A0A8G2FWU0_PICTO</name>
<sequence length="255" mass="28691">MILVTNDDGYNSYGIRVLYRAASSITESYIVAPDHGRSATGMSTTYNVPLRAFKFDYGYAISGFPADSVYMARYALYNDKKIDLIVSGINHGDNISLRSLYSSGTIGATMAGALIGIKGIAFSMSYNGISNEKIDLAEPYIKAIIENAMERFPDDVDILNVNFPGNLNRNTRILPARMSYNIFDDNIIKRLDPNGHEYYWFGNKRHERCPENCDYDVVYRKNSISITPITVKGYLDDLRSTEEFISFINVKELLG</sequence>
<feature type="binding site" evidence="4">
    <location>
        <position position="90"/>
    </location>
    <ligand>
        <name>a divalent metal cation</name>
        <dbReference type="ChEBI" id="CHEBI:60240"/>
    </ligand>
</feature>
<dbReference type="InterPro" id="IPR002828">
    <property type="entry name" value="SurE-like_Pase/nucleotidase"/>
</dbReference>
<dbReference type="NCBIfam" id="TIGR00087">
    <property type="entry name" value="surE"/>
    <property type="match status" value="1"/>
</dbReference>
<keyword evidence="7" id="KW-1185">Reference proteome</keyword>
<comment type="similarity">
    <text evidence="1 4">Belongs to the SurE nucleotidase family.</text>
</comment>
<dbReference type="AlphaFoldDB" id="A0A8G2FWU0"/>
<evidence type="ECO:0000313" key="6">
    <source>
        <dbReference type="EMBL" id="SMD30888.1"/>
    </source>
</evidence>
<dbReference type="Pfam" id="PF01975">
    <property type="entry name" value="SurE"/>
    <property type="match status" value="1"/>
</dbReference>
<comment type="function">
    <text evidence="4">Nucleotidase that shows phosphatase activity on nucleoside 5'-monophosphates.</text>
</comment>
<comment type="subcellular location">
    <subcellularLocation>
        <location evidence="4">Cytoplasm</location>
    </subcellularLocation>
</comment>
<feature type="binding site" evidence="4">
    <location>
        <position position="8"/>
    </location>
    <ligand>
        <name>a divalent metal cation</name>
        <dbReference type="ChEBI" id="CHEBI:60240"/>
    </ligand>
</feature>
<dbReference type="GO" id="GO:0005737">
    <property type="term" value="C:cytoplasm"/>
    <property type="evidence" value="ECO:0007669"/>
    <property type="project" value="UniProtKB-SubCell"/>
</dbReference>
<gene>
    <name evidence="4" type="primary">surE</name>
    <name evidence="6" type="ORF">SAMN02745355_0805</name>
</gene>
<evidence type="ECO:0000259" key="5">
    <source>
        <dbReference type="Pfam" id="PF01975"/>
    </source>
</evidence>
<evidence type="ECO:0000256" key="3">
    <source>
        <dbReference type="ARBA" id="ARBA00022801"/>
    </source>
</evidence>
<organism evidence="6 7">
    <name type="scientific">Picrophilus torridus (strain ATCC 700027 / DSM 9790 / JCM 10055 / NBRC 100828 / KAW 2/3)</name>
    <dbReference type="NCBI Taxonomy" id="1122961"/>
    <lineage>
        <taxon>Archaea</taxon>
        <taxon>Methanobacteriati</taxon>
        <taxon>Thermoplasmatota</taxon>
        <taxon>Thermoplasmata</taxon>
        <taxon>Thermoplasmatales</taxon>
        <taxon>Picrophilaceae</taxon>
        <taxon>Picrophilus</taxon>
    </lineage>
</organism>
<feature type="domain" description="Survival protein SurE-like phosphatase/nucleotidase" evidence="5">
    <location>
        <begin position="2"/>
        <end position="170"/>
    </location>
</feature>
<dbReference type="HAMAP" id="MF_00060">
    <property type="entry name" value="SurE"/>
    <property type="match status" value="1"/>
</dbReference>
<dbReference type="SUPFAM" id="SSF64167">
    <property type="entry name" value="SurE-like"/>
    <property type="match status" value="1"/>
</dbReference>
<accession>A0A8G2FWU0</accession>
<dbReference type="EMBL" id="FWYE01000002">
    <property type="protein sequence ID" value="SMD30888.1"/>
    <property type="molecule type" value="Genomic_DNA"/>
</dbReference>
<dbReference type="Gene3D" id="3.40.1210.10">
    <property type="entry name" value="Survival protein SurE-like phosphatase/nucleotidase"/>
    <property type="match status" value="1"/>
</dbReference>
<dbReference type="GO" id="GO:0046872">
    <property type="term" value="F:metal ion binding"/>
    <property type="evidence" value="ECO:0007669"/>
    <property type="project" value="UniProtKB-UniRule"/>
</dbReference>
<dbReference type="GO" id="GO:0008253">
    <property type="term" value="F:5'-nucleotidase activity"/>
    <property type="evidence" value="ECO:0007669"/>
    <property type="project" value="UniProtKB-UniRule"/>
</dbReference>
<comment type="cofactor">
    <cofactor evidence="4">
        <name>a divalent metal cation</name>
        <dbReference type="ChEBI" id="CHEBI:60240"/>
    </cofactor>
    <text evidence="4">Binds 1 divalent metal cation per subunit.</text>
</comment>
<dbReference type="EC" id="3.1.3.5" evidence="4"/>
<dbReference type="InterPro" id="IPR030048">
    <property type="entry name" value="SurE"/>
</dbReference>
<dbReference type="PANTHER" id="PTHR30457">
    <property type="entry name" value="5'-NUCLEOTIDASE SURE"/>
    <property type="match status" value="1"/>
</dbReference>
<keyword evidence="4" id="KW-0547">Nucleotide-binding</keyword>
<proteinExistence type="inferred from homology"/>
<dbReference type="PANTHER" id="PTHR30457:SF0">
    <property type="entry name" value="PHOSPHATASE, PUTATIVE (AFU_ORTHOLOGUE AFUA_4G01070)-RELATED"/>
    <property type="match status" value="1"/>
</dbReference>
<dbReference type="Proteomes" id="UP000192315">
    <property type="component" value="Unassembled WGS sequence"/>
</dbReference>
<feature type="binding site" evidence="4">
    <location>
        <position position="38"/>
    </location>
    <ligand>
        <name>a divalent metal cation</name>
        <dbReference type="ChEBI" id="CHEBI:60240"/>
    </ligand>
</feature>
<keyword evidence="4" id="KW-0963">Cytoplasm</keyword>
<comment type="caution">
    <text evidence="6">The sequence shown here is derived from an EMBL/GenBank/DDBJ whole genome shotgun (WGS) entry which is preliminary data.</text>
</comment>
<evidence type="ECO:0000256" key="4">
    <source>
        <dbReference type="HAMAP-Rule" id="MF_00060"/>
    </source>
</evidence>
<comment type="catalytic activity">
    <reaction evidence="4">
        <text>a ribonucleoside 5'-phosphate + H2O = a ribonucleoside + phosphate</text>
        <dbReference type="Rhea" id="RHEA:12484"/>
        <dbReference type="ChEBI" id="CHEBI:15377"/>
        <dbReference type="ChEBI" id="CHEBI:18254"/>
        <dbReference type="ChEBI" id="CHEBI:43474"/>
        <dbReference type="ChEBI" id="CHEBI:58043"/>
        <dbReference type="EC" id="3.1.3.5"/>
    </reaction>
</comment>
<dbReference type="GO" id="GO:0000166">
    <property type="term" value="F:nucleotide binding"/>
    <property type="evidence" value="ECO:0007669"/>
    <property type="project" value="UniProtKB-KW"/>
</dbReference>
<keyword evidence="2 4" id="KW-0479">Metal-binding</keyword>
<evidence type="ECO:0000313" key="7">
    <source>
        <dbReference type="Proteomes" id="UP000192315"/>
    </source>
</evidence>
<feature type="binding site" evidence="4">
    <location>
        <position position="7"/>
    </location>
    <ligand>
        <name>a divalent metal cation</name>
        <dbReference type="ChEBI" id="CHEBI:60240"/>
    </ligand>
</feature>